<accession>A0A7G8PH77</accession>
<dbReference type="AlphaFoldDB" id="A0A7G8PH77"/>
<name>A0A7G8PH77_9MYCO</name>
<evidence type="ECO:0000313" key="4">
    <source>
        <dbReference type="Proteomes" id="UP000515498"/>
    </source>
</evidence>
<feature type="signal peptide" evidence="2">
    <location>
        <begin position="1"/>
        <end position="20"/>
    </location>
</feature>
<protein>
    <recommendedName>
        <fullName evidence="5">Secreted protein</fullName>
    </recommendedName>
</protein>
<keyword evidence="2" id="KW-0732">Signal</keyword>
<evidence type="ECO:0000313" key="3">
    <source>
        <dbReference type="EMBL" id="QNJ93693.1"/>
    </source>
</evidence>
<evidence type="ECO:0008006" key="5">
    <source>
        <dbReference type="Google" id="ProtNLM"/>
    </source>
</evidence>
<feature type="region of interest" description="Disordered" evidence="1">
    <location>
        <begin position="103"/>
        <end position="123"/>
    </location>
</feature>
<dbReference type="KEGG" id="mflu:HZU40_05005"/>
<organism evidence="3 4">
    <name type="scientific">Mycolicibacterium fluoranthenivorans</name>
    <dbReference type="NCBI Taxonomy" id="258505"/>
    <lineage>
        <taxon>Bacteria</taxon>
        <taxon>Bacillati</taxon>
        <taxon>Actinomycetota</taxon>
        <taxon>Actinomycetes</taxon>
        <taxon>Mycobacteriales</taxon>
        <taxon>Mycobacteriaceae</taxon>
        <taxon>Mycolicibacterium</taxon>
    </lineage>
</organism>
<proteinExistence type="predicted"/>
<dbReference type="Proteomes" id="UP000515498">
    <property type="component" value="Chromosome"/>
</dbReference>
<evidence type="ECO:0000256" key="2">
    <source>
        <dbReference type="SAM" id="SignalP"/>
    </source>
</evidence>
<evidence type="ECO:0000256" key="1">
    <source>
        <dbReference type="SAM" id="MobiDB-lite"/>
    </source>
</evidence>
<gene>
    <name evidence="3" type="ORF">HZU40_05005</name>
</gene>
<reference evidence="3 4" key="1">
    <citation type="submission" date="2020-07" db="EMBL/GenBank/DDBJ databases">
        <title>Draft genome sequence of four isobutane-metabolizing strains capable of cometabolically degrading diverse ether contaminants.</title>
        <authorList>
            <person name="Chen W."/>
            <person name="Faulkner N."/>
            <person name="Smith C."/>
            <person name="Hyman M."/>
        </authorList>
    </citation>
    <scope>NUCLEOTIDE SEQUENCE [LARGE SCALE GENOMIC DNA]</scope>
    <source>
        <strain evidence="3 4">2A</strain>
    </source>
</reference>
<dbReference type="RefSeq" id="WP_187097734.1">
    <property type="nucleotide sequence ID" value="NZ_CP059894.1"/>
</dbReference>
<dbReference type="EMBL" id="CP059894">
    <property type="protein sequence ID" value="QNJ93693.1"/>
    <property type="molecule type" value="Genomic_DNA"/>
</dbReference>
<feature type="chain" id="PRO_5028944512" description="Secreted protein" evidence="2">
    <location>
        <begin position="21"/>
        <end position="141"/>
    </location>
</feature>
<sequence length="141" mass="14089">MVAGLASAAVLIGPATPAGADAPPVVGADCGSGQIGNSATAPDGGALRCIVDEQGKLHWLPDTHAISTIADLQSAGYWVTVDRAGDNPLPDCTVVEVHNAMTTSSLNSGGTSPGGPGSYGDKHQTTIVINKSIDVTLDCTH</sequence>